<evidence type="ECO:0000313" key="2">
    <source>
        <dbReference type="EMBL" id="MCI3273241.1"/>
    </source>
</evidence>
<dbReference type="EMBL" id="JALDAY010000005">
    <property type="protein sequence ID" value="MCI3273241.1"/>
    <property type="molecule type" value="Genomic_DNA"/>
</dbReference>
<gene>
    <name evidence="2" type="ORF">MQP27_19205</name>
</gene>
<accession>A0ABS9YBF2</accession>
<dbReference type="RefSeq" id="WP_242766416.1">
    <property type="nucleotide sequence ID" value="NZ_JALDAY010000005.1"/>
</dbReference>
<name>A0ABS9YBF2_9ACTN</name>
<evidence type="ECO:0000313" key="3">
    <source>
        <dbReference type="Proteomes" id="UP001165269"/>
    </source>
</evidence>
<protein>
    <recommendedName>
        <fullName evidence="4">Tetratricopeptide repeat protein</fullName>
    </recommendedName>
</protein>
<evidence type="ECO:0000256" key="1">
    <source>
        <dbReference type="SAM" id="MobiDB-lite"/>
    </source>
</evidence>
<dbReference type="Proteomes" id="UP001165269">
    <property type="component" value="Unassembled WGS sequence"/>
</dbReference>
<reference evidence="2" key="1">
    <citation type="submission" date="2022-03" db="EMBL/GenBank/DDBJ databases">
        <title>Streptomyces 7R015 and 7R016 isolated from Barleria lupulina in Thailand.</title>
        <authorList>
            <person name="Kanchanasin P."/>
            <person name="Phongsopitanun W."/>
            <person name="Tanasupawat S."/>
        </authorList>
    </citation>
    <scope>NUCLEOTIDE SEQUENCE</scope>
    <source>
        <strain evidence="2">7R015</strain>
    </source>
</reference>
<evidence type="ECO:0008006" key="4">
    <source>
        <dbReference type="Google" id="ProtNLM"/>
    </source>
</evidence>
<comment type="caution">
    <text evidence="2">The sequence shown here is derived from an EMBL/GenBank/DDBJ whole genome shotgun (WGS) entry which is preliminary data.</text>
</comment>
<sequence length="252" mass="27775">MIADDTYIARRLLLLGEWDAALAALDPDAEPELYAEIAVERWFFRIEGHEEAEKAVAVLDPASPTAQLLTGRLAYSRLLFGRGTRADDRAVAEAGYRAAARSDDEKTRGWAEYHWAVLLDNIDADPAGALPRYETALEIATRTGDGYFESYIIRHLAPHKQPAERLAMLRRSLHLRAALGARPQTIAAQALLAENLPEGDPERAELTRTFRPGARELRIGWLLQEQGAQEQGAQDQGAPQQGALGQGVLEES</sequence>
<proteinExistence type="predicted"/>
<organism evidence="2 3">
    <name type="scientific">Streptomyces cylindrosporus</name>
    <dbReference type="NCBI Taxonomy" id="2927583"/>
    <lineage>
        <taxon>Bacteria</taxon>
        <taxon>Bacillati</taxon>
        <taxon>Actinomycetota</taxon>
        <taxon>Actinomycetes</taxon>
        <taxon>Kitasatosporales</taxon>
        <taxon>Streptomycetaceae</taxon>
        <taxon>Streptomyces</taxon>
    </lineage>
</organism>
<keyword evidence="3" id="KW-1185">Reference proteome</keyword>
<feature type="region of interest" description="Disordered" evidence="1">
    <location>
        <begin position="226"/>
        <end position="252"/>
    </location>
</feature>